<feature type="transmembrane region" description="Helical" evidence="1">
    <location>
        <begin position="6"/>
        <end position="25"/>
    </location>
</feature>
<feature type="transmembrane region" description="Helical" evidence="1">
    <location>
        <begin position="37"/>
        <end position="69"/>
    </location>
</feature>
<evidence type="ECO:0000313" key="3">
    <source>
        <dbReference type="EMBL" id="MDZ5607875.1"/>
    </source>
</evidence>
<dbReference type="InterPro" id="IPR036890">
    <property type="entry name" value="HATPase_C_sf"/>
</dbReference>
<keyword evidence="1" id="KW-0472">Membrane</keyword>
<evidence type="ECO:0000313" key="4">
    <source>
        <dbReference type="Proteomes" id="UP001291930"/>
    </source>
</evidence>
<name>A0ABU5JWQ1_9BACI</name>
<feature type="domain" description="Sensor histidine kinase NatK-like C-terminal" evidence="2">
    <location>
        <begin position="326"/>
        <end position="428"/>
    </location>
</feature>
<feature type="transmembrane region" description="Helical" evidence="1">
    <location>
        <begin position="179"/>
        <end position="205"/>
    </location>
</feature>
<gene>
    <name evidence="3" type="ORF">U2I54_12395</name>
</gene>
<dbReference type="PANTHER" id="PTHR40448:SF1">
    <property type="entry name" value="TWO-COMPONENT SENSOR HISTIDINE KINASE"/>
    <property type="match status" value="1"/>
</dbReference>
<sequence length="431" mass="50475">MWDLQVLMLSIIQCIVLIGFPWYFCQLKVTRKLITQSFLYIILPGVLLLYFIDVYAILYVVIAIGVFIYRKKRNGIAIFHLLASIVLAVLADHLASLLIYRLFADLQFFSWYPSLQLVCFIIILIILAVLYRRGVTYFGKIPLPSRYIPSLIVLLLIMTILFMYANIVKMDDKLFLKAVQYNLLFFSVYIIIFIVIVVFIIYLAFKRLQIQQKEQEIEGFMEYVHSLELINRDMRKFKHDYMNILTSMRHFIDDRDYDGLEHYFYEHILQTEKKELDHEVAFTSLNRLHINSLKGLLTTKLIQAQAASIPVHIEIVEDIEHINIDIISLNRIFGILLDNAIEASKEVDEPYVHLAFIQMEQSVLFVCRNRRDINQSIKIHEIYQEGYSTKAQGRGLGLAILRQMANETKNLSLNTKLNGDLFIQELEVQKE</sequence>
<reference evidence="4" key="1">
    <citation type="submission" date="2023-11" db="EMBL/GenBank/DDBJ databases">
        <title>Genome Sequence of Bacillus pseudomycoides stain BUPM19.</title>
        <authorList>
            <person name="Farhat A."/>
        </authorList>
    </citation>
    <scope>NUCLEOTIDE SEQUENCE [LARGE SCALE GENOMIC DNA]</scope>
    <source>
        <strain evidence="4">BUPM19</strain>
    </source>
</reference>
<dbReference type="PANTHER" id="PTHR40448">
    <property type="entry name" value="TWO-COMPONENT SENSOR HISTIDINE KINASE"/>
    <property type="match status" value="1"/>
</dbReference>
<dbReference type="RefSeq" id="WP_374217870.1">
    <property type="nucleotide sequence ID" value="NZ_JAXOVW010000023.1"/>
</dbReference>
<dbReference type="InterPro" id="IPR032834">
    <property type="entry name" value="NatK-like_C"/>
</dbReference>
<dbReference type="Gene3D" id="3.30.565.10">
    <property type="entry name" value="Histidine kinase-like ATPase, C-terminal domain"/>
    <property type="match status" value="1"/>
</dbReference>
<comment type="caution">
    <text evidence="3">The sequence shown here is derived from an EMBL/GenBank/DDBJ whole genome shotgun (WGS) entry which is preliminary data.</text>
</comment>
<accession>A0ABU5JWQ1</accession>
<proteinExistence type="predicted"/>
<dbReference type="SUPFAM" id="SSF55874">
    <property type="entry name" value="ATPase domain of HSP90 chaperone/DNA topoisomerase II/histidine kinase"/>
    <property type="match status" value="1"/>
</dbReference>
<evidence type="ECO:0000256" key="1">
    <source>
        <dbReference type="SAM" id="Phobius"/>
    </source>
</evidence>
<evidence type="ECO:0000259" key="2">
    <source>
        <dbReference type="Pfam" id="PF14501"/>
    </source>
</evidence>
<dbReference type="Pfam" id="PF14501">
    <property type="entry name" value="HATPase_c_5"/>
    <property type="match status" value="1"/>
</dbReference>
<keyword evidence="4" id="KW-1185">Reference proteome</keyword>
<feature type="transmembrane region" description="Helical" evidence="1">
    <location>
        <begin position="75"/>
        <end position="99"/>
    </location>
</feature>
<dbReference type="Proteomes" id="UP001291930">
    <property type="component" value="Unassembled WGS sequence"/>
</dbReference>
<keyword evidence="1" id="KW-1133">Transmembrane helix</keyword>
<protein>
    <submittedName>
        <fullName evidence="3">GHKL domain-containing protein</fullName>
    </submittedName>
</protein>
<feature type="transmembrane region" description="Helical" evidence="1">
    <location>
        <begin position="111"/>
        <end position="131"/>
    </location>
</feature>
<keyword evidence="1" id="KW-0812">Transmembrane</keyword>
<feature type="transmembrane region" description="Helical" evidence="1">
    <location>
        <begin position="147"/>
        <end position="167"/>
    </location>
</feature>
<organism evidence="3 4">
    <name type="scientific">Bacillus bingmayongensis</name>
    <dbReference type="NCBI Taxonomy" id="1150157"/>
    <lineage>
        <taxon>Bacteria</taxon>
        <taxon>Bacillati</taxon>
        <taxon>Bacillota</taxon>
        <taxon>Bacilli</taxon>
        <taxon>Bacillales</taxon>
        <taxon>Bacillaceae</taxon>
        <taxon>Bacillus</taxon>
    </lineage>
</organism>
<dbReference type="EMBL" id="JAXOVW010000023">
    <property type="protein sequence ID" value="MDZ5607875.1"/>
    <property type="molecule type" value="Genomic_DNA"/>
</dbReference>